<keyword evidence="10" id="KW-0560">Oxidoreductase</keyword>
<dbReference type="PRINTS" id="PR00463">
    <property type="entry name" value="EP450I"/>
</dbReference>
<feature type="binding site" description="axial binding residue" evidence="9">
    <location>
        <position position="456"/>
    </location>
    <ligand>
        <name>heme</name>
        <dbReference type="ChEBI" id="CHEBI:30413"/>
    </ligand>
    <ligandPart>
        <name>Fe</name>
        <dbReference type="ChEBI" id="CHEBI:18248"/>
    </ligandPart>
</feature>
<evidence type="ECO:0000256" key="5">
    <source>
        <dbReference type="ARBA" id="ARBA00022824"/>
    </source>
</evidence>
<evidence type="ECO:0000256" key="6">
    <source>
        <dbReference type="ARBA" id="ARBA00023004"/>
    </source>
</evidence>
<evidence type="ECO:0000313" key="12">
    <source>
        <dbReference type="EMBL" id="BAV93941.1"/>
    </source>
</evidence>
<dbReference type="InterPro" id="IPR002401">
    <property type="entry name" value="Cyt_P450_E_grp-I"/>
</dbReference>
<protein>
    <submittedName>
        <fullName evidence="12">Cytochrome P450 4GL1v1</fullName>
    </submittedName>
</protein>
<dbReference type="GO" id="GO:0016705">
    <property type="term" value="F:oxidoreductase activity, acting on paired donors, with incorporation or reduction of molecular oxygen"/>
    <property type="evidence" value="ECO:0007669"/>
    <property type="project" value="InterPro"/>
</dbReference>
<keyword evidence="6 9" id="KW-0408">Iron</keyword>
<dbReference type="AlphaFoldDB" id="A0A1J1DZ51"/>
<reference evidence="12" key="1">
    <citation type="journal article" date="2017" name="FEBS Open Bio">
        <title>A novel cytochrome P450, CYP3201B1, is involved in (R)-mandelonitrile biosynthesis in a cyanogenic millipede.</title>
        <authorList>
            <person name="Yamaguchi T."/>
            <person name="Kuwahara Y."/>
            <person name="Asano Y."/>
        </authorList>
    </citation>
    <scope>NUCLEOTIDE SEQUENCE</scope>
</reference>
<gene>
    <name evidence="12" type="primary">cyp4gl1v1</name>
</gene>
<evidence type="ECO:0000256" key="7">
    <source>
        <dbReference type="ARBA" id="ARBA00023033"/>
    </source>
</evidence>
<evidence type="ECO:0000256" key="4">
    <source>
        <dbReference type="ARBA" id="ARBA00022617"/>
    </source>
</evidence>
<evidence type="ECO:0000256" key="11">
    <source>
        <dbReference type="SAM" id="Phobius"/>
    </source>
</evidence>
<dbReference type="InterPro" id="IPR017972">
    <property type="entry name" value="Cyt_P450_CS"/>
</dbReference>
<evidence type="ECO:0000256" key="8">
    <source>
        <dbReference type="ARBA" id="ARBA00023136"/>
    </source>
</evidence>
<dbReference type="InterPro" id="IPR036396">
    <property type="entry name" value="Cyt_P450_sf"/>
</dbReference>
<keyword evidence="4 9" id="KW-0349">Heme</keyword>
<dbReference type="EMBL" id="LC125391">
    <property type="protein sequence ID" value="BAV93941.1"/>
    <property type="molecule type" value="mRNA"/>
</dbReference>
<name>A0A1J1DZ51_9MYRI</name>
<proteinExistence type="evidence at transcript level"/>
<comment type="subcellular location">
    <subcellularLocation>
        <location evidence="2">Endoplasmic reticulum membrane</location>
    </subcellularLocation>
</comment>
<keyword evidence="7 10" id="KW-0503">Monooxygenase</keyword>
<sequence length="513" mass="59069">MAVISDFVFWCVCIILLSIVWKYFQRRRRWAAIIDKIPGPKGIPIFGVTWKMLTSRENIAKASRALLEPYGKYPVVRLWAGPFPVILLTKAESAKVLLSSNKHSDKAIFYRYLMNWIGDGLLTSTGHKWQQRRKLITPSFHFQILENFLLVMNEQSKILVQVLEKQSQQNVNSDFDIYPLISRCTLDIICETAMGQGVHAQLNADSEYLNAVNDLTRVIKMRMNRPWLSPNWIFRLTNAGKIEKEALKIVHGFTNKIIKMKRENFKTDDDLSQDNEEEILGKKRRVALLDMLLKESSSGNQPLTDEDIREEVDTFMFEGHDTTAVGISWALYCIGQLPAIQQKMYDELYNIFGDSDRDATTEDFHHMKYMDLVLKESLRCFPPVPTYGRAIKEKLEICGYEIPPGVTVIITPFLVHRDLANYIKPDEFNPDRFLAENSQNRDPYAFLPFSAGLRNCIGQKFAVMEEKAVISRILRSFVVTSVEEKDILSNLVGELVLRPIRGIKVKLQPRPKI</sequence>
<dbReference type="InterPro" id="IPR050196">
    <property type="entry name" value="Cytochrome_P450_Monoox"/>
</dbReference>
<keyword evidence="8 11" id="KW-0472">Membrane</keyword>
<dbReference type="PANTHER" id="PTHR24291">
    <property type="entry name" value="CYTOCHROME P450 FAMILY 4"/>
    <property type="match status" value="1"/>
</dbReference>
<dbReference type="PANTHER" id="PTHR24291:SF189">
    <property type="entry name" value="CYTOCHROME P450 4C3-RELATED"/>
    <property type="match status" value="1"/>
</dbReference>
<dbReference type="PROSITE" id="PS00086">
    <property type="entry name" value="CYTOCHROME_P450"/>
    <property type="match status" value="1"/>
</dbReference>
<dbReference type="Gene3D" id="1.10.630.10">
    <property type="entry name" value="Cytochrome P450"/>
    <property type="match status" value="1"/>
</dbReference>
<dbReference type="InterPro" id="IPR001128">
    <property type="entry name" value="Cyt_P450"/>
</dbReference>
<dbReference type="GO" id="GO:0005506">
    <property type="term" value="F:iron ion binding"/>
    <property type="evidence" value="ECO:0007669"/>
    <property type="project" value="InterPro"/>
</dbReference>
<accession>A0A1J1DZ51</accession>
<evidence type="ECO:0000256" key="9">
    <source>
        <dbReference type="PIRSR" id="PIRSR602401-1"/>
    </source>
</evidence>
<evidence type="ECO:0000256" key="10">
    <source>
        <dbReference type="RuleBase" id="RU000461"/>
    </source>
</evidence>
<evidence type="ECO:0000256" key="3">
    <source>
        <dbReference type="ARBA" id="ARBA00010617"/>
    </source>
</evidence>
<dbReference type="Pfam" id="PF00067">
    <property type="entry name" value="p450"/>
    <property type="match status" value="1"/>
</dbReference>
<keyword evidence="11" id="KW-0812">Transmembrane</keyword>
<feature type="transmembrane region" description="Helical" evidence="11">
    <location>
        <begin position="7"/>
        <end position="24"/>
    </location>
</feature>
<organism evidence="12">
    <name type="scientific">Chamberlinius hualienensis</name>
    <dbReference type="NCBI Taxonomy" id="1551368"/>
    <lineage>
        <taxon>Eukaryota</taxon>
        <taxon>Metazoa</taxon>
        <taxon>Ecdysozoa</taxon>
        <taxon>Arthropoda</taxon>
        <taxon>Myriapoda</taxon>
        <taxon>Diplopoda</taxon>
        <taxon>Helminthomorpha</taxon>
        <taxon>Polydesmida</taxon>
        <taxon>Paradoxosomatidae</taxon>
        <taxon>Chamberlinius</taxon>
    </lineage>
</organism>
<dbReference type="PRINTS" id="PR00385">
    <property type="entry name" value="P450"/>
</dbReference>
<evidence type="ECO:0000256" key="2">
    <source>
        <dbReference type="ARBA" id="ARBA00004586"/>
    </source>
</evidence>
<keyword evidence="5" id="KW-0256">Endoplasmic reticulum</keyword>
<comment type="similarity">
    <text evidence="3 10">Belongs to the cytochrome P450 family.</text>
</comment>
<keyword evidence="9 10" id="KW-0479">Metal-binding</keyword>
<keyword evidence="11" id="KW-1133">Transmembrane helix</keyword>
<dbReference type="GO" id="GO:0004497">
    <property type="term" value="F:monooxygenase activity"/>
    <property type="evidence" value="ECO:0007669"/>
    <property type="project" value="UniProtKB-KW"/>
</dbReference>
<comment type="cofactor">
    <cofactor evidence="1 9">
        <name>heme</name>
        <dbReference type="ChEBI" id="CHEBI:30413"/>
    </cofactor>
</comment>
<evidence type="ECO:0000256" key="1">
    <source>
        <dbReference type="ARBA" id="ARBA00001971"/>
    </source>
</evidence>
<dbReference type="GO" id="GO:0020037">
    <property type="term" value="F:heme binding"/>
    <property type="evidence" value="ECO:0007669"/>
    <property type="project" value="InterPro"/>
</dbReference>
<dbReference type="GO" id="GO:0005789">
    <property type="term" value="C:endoplasmic reticulum membrane"/>
    <property type="evidence" value="ECO:0007669"/>
    <property type="project" value="UniProtKB-SubCell"/>
</dbReference>
<dbReference type="SUPFAM" id="SSF48264">
    <property type="entry name" value="Cytochrome P450"/>
    <property type="match status" value="1"/>
</dbReference>